<feature type="region of interest" description="Disordered" evidence="1">
    <location>
        <begin position="1"/>
        <end position="22"/>
    </location>
</feature>
<gene>
    <name evidence="2" type="ORF">J07HQW1_01057</name>
</gene>
<name>U1N3B2_9EURY</name>
<evidence type="ECO:0000313" key="3">
    <source>
        <dbReference type="Proteomes" id="UP000030649"/>
    </source>
</evidence>
<evidence type="ECO:0000256" key="1">
    <source>
        <dbReference type="SAM" id="MobiDB-lite"/>
    </source>
</evidence>
<protein>
    <submittedName>
        <fullName evidence="2">Uncharacterized protein</fullName>
    </submittedName>
</protein>
<dbReference type="EMBL" id="KE356560">
    <property type="protein sequence ID" value="ERG91025.1"/>
    <property type="molecule type" value="Genomic_DNA"/>
</dbReference>
<evidence type="ECO:0000313" key="2">
    <source>
        <dbReference type="EMBL" id="ERG91025.1"/>
    </source>
</evidence>
<organism evidence="2 3">
    <name type="scientific">Haloquadratum walsbyi J07HQW1</name>
    <dbReference type="NCBI Taxonomy" id="1238424"/>
    <lineage>
        <taxon>Archaea</taxon>
        <taxon>Methanobacteriati</taxon>
        <taxon>Methanobacteriota</taxon>
        <taxon>Stenosarchaea group</taxon>
        <taxon>Halobacteria</taxon>
        <taxon>Halobacteriales</taxon>
        <taxon>Haloferacaceae</taxon>
        <taxon>Haloquadratum</taxon>
    </lineage>
</organism>
<proteinExistence type="predicted"/>
<dbReference type="HOGENOM" id="CLU_2893188_0_0_2"/>
<dbReference type="Proteomes" id="UP000030649">
    <property type="component" value="Unassembled WGS sequence"/>
</dbReference>
<dbReference type="AlphaFoldDB" id="U1N3B2"/>
<reference evidence="2 3" key="1">
    <citation type="journal article" date="2013" name="PLoS ONE">
        <title>Assembly-driven community genomics of a hypersaline microbial ecosystem.</title>
        <authorList>
            <person name="Podell S."/>
            <person name="Ugalde J.A."/>
            <person name="Narasingarao P."/>
            <person name="Banfield J.F."/>
            <person name="Heidelberg K.B."/>
            <person name="Allen E.E."/>
        </authorList>
    </citation>
    <scope>NUCLEOTIDE SEQUENCE [LARGE SCALE GENOMIC DNA]</scope>
    <source>
        <strain evidence="3">J07HQW1</strain>
    </source>
</reference>
<accession>U1N3B2</accession>
<sequence length="62" mass="7432">MPRRHLSHLSNPDELESDYPADMTPEERVEHVLTNEYLRWQGMNWIATDIERAQSVVRERLL</sequence>